<feature type="region of interest" description="Disordered" evidence="1">
    <location>
        <begin position="495"/>
        <end position="524"/>
    </location>
</feature>
<feature type="region of interest" description="Disordered" evidence="1">
    <location>
        <begin position="95"/>
        <end position="116"/>
    </location>
</feature>
<protein>
    <recommendedName>
        <fullName evidence="2">PDZ domain-containing protein</fullName>
    </recommendedName>
</protein>
<dbReference type="AlphaFoldDB" id="A0AA39FFT4"/>
<evidence type="ECO:0000259" key="2">
    <source>
        <dbReference type="PROSITE" id="PS50106"/>
    </source>
</evidence>
<dbReference type="SMART" id="SM00228">
    <property type="entry name" value="PDZ"/>
    <property type="match status" value="1"/>
</dbReference>
<feature type="domain" description="PDZ" evidence="2">
    <location>
        <begin position="654"/>
        <end position="730"/>
    </location>
</feature>
<feature type="compositionally biased region" description="Polar residues" evidence="1">
    <location>
        <begin position="597"/>
        <end position="615"/>
    </location>
</feature>
<feature type="region of interest" description="Disordered" evidence="1">
    <location>
        <begin position="597"/>
        <end position="626"/>
    </location>
</feature>
<feature type="compositionally biased region" description="Acidic residues" evidence="1">
    <location>
        <begin position="616"/>
        <end position="626"/>
    </location>
</feature>
<comment type="caution">
    <text evidence="3">The sequence shown here is derived from an EMBL/GenBank/DDBJ whole genome shotgun (WGS) entry which is preliminary data.</text>
</comment>
<dbReference type="Pfam" id="PF00595">
    <property type="entry name" value="PDZ"/>
    <property type="match status" value="1"/>
</dbReference>
<feature type="compositionally biased region" description="Polar residues" evidence="1">
    <location>
        <begin position="495"/>
        <end position="510"/>
    </location>
</feature>
<dbReference type="CDD" id="cd06759">
    <property type="entry name" value="PDZ3_PDZD2-PDZ1_hPro-IL-16-like"/>
    <property type="match status" value="1"/>
</dbReference>
<proteinExistence type="predicted"/>
<dbReference type="PANTHER" id="PTHR11324:SF16">
    <property type="entry name" value="PDZ DOMAIN-CONTAINING PROTEIN 2"/>
    <property type="match status" value="1"/>
</dbReference>
<evidence type="ECO:0000313" key="3">
    <source>
        <dbReference type="EMBL" id="KAK0168703.1"/>
    </source>
</evidence>
<feature type="compositionally biased region" description="Basic and acidic residues" evidence="1">
    <location>
        <begin position="512"/>
        <end position="524"/>
    </location>
</feature>
<dbReference type="InterPro" id="IPR036034">
    <property type="entry name" value="PDZ_sf"/>
</dbReference>
<reference evidence="3" key="1">
    <citation type="journal article" date="2023" name="bioRxiv">
        <title>Scaffold-level genome assemblies of two parasitoid biocontrol wasps reveal the parthenogenesis mechanism and an associated novel virus.</title>
        <authorList>
            <person name="Inwood S."/>
            <person name="Skelly J."/>
            <person name="Guhlin J."/>
            <person name="Harrop T."/>
            <person name="Goldson S."/>
            <person name="Dearden P."/>
        </authorList>
    </citation>
    <scope>NUCLEOTIDE SEQUENCE</scope>
    <source>
        <strain evidence="3">Lincoln</strain>
        <tissue evidence="3">Whole body</tissue>
    </source>
</reference>
<name>A0AA39FFT4_MICHY</name>
<dbReference type="InterPro" id="IPR001478">
    <property type="entry name" value="PDZ"/>
</dbReference>
<evidence type="ECO:0000256" key="1">
    <source>
        <dbReference type="SAM" id="MobiDB-lite"/>
    </source>
</evidence>
<reference evidence="3" key="2">
    <citation type="submission" date="2023-03" db="EMBL/GenBank/DDBJ databases">
        <authorList>
            <person name="Inwood S.N."/>
            <person name="Skelly J.G."/>
            <person name="Guhlin J."/>
            <person name="Harrop T.W.R."/>
            <person name="Goldson S.G."/>
            <person name="Dearden P.K."/>
        </authorList>
    </citation>
    <scope>NUCLEOTIDE SEQUENCE</scope>
    <source>
        <strain evidence="3">Lincoln</strain>
        <tissue evidence="3">Whole body</tissue>
    </source>
</reference>
<accession>A0AA39FFT4</accession>
<feature type="region of interest" description="Disordered" evidence="1">
    <location>
        <begin position="309"/>
        <end position="333"/>
    </location>
</feature>
<dbReference type="SUPFAM" id="SSF50156">
    <property type="entry name" value="PDZ domain-like"/>
    <property type="match status" value="1"/>
</dbReference>
<dbReference type="Gene3D" id="2.30.42.10">
    <property type="match status" value="1"/>
</dbReference>
<dbReference type="EMBL" id="JAQQBR010001831">
    <property type="protein sequence ID" value="KAK0168703.1"/>
    <property type="molecule type" value="Genomic_DNA"/>
</dbReference>
<organism evidence="3 4">
    <name type="scientific">Microctonus hyperodae</name>
    <name type="common">Parasitoid wasp</name>
    <dbReference type="NCBI Taxonomy" id="165561"/>
    <lineage>
        <taxon>Eukaryota</taxon>
        <taxon>Metazoa</taxon>
        <taxon>Ecdysozoa</taxon>
        <taxon>Arthropoda</taxon>
        <taxon>Hexapoda</taxon>
        <taxon>Insecta</taxon>
        <taxon>Pterygota</taxon>
        <taxon>Neoptera</taxon>
        <taxon>Endopterygota</taxon>
        <taxon>Hymenoptera</taxon>
        <taxon>Apocrita</taxon>
        <taxon>Ichneumonoidea</taxon>
        <taxon>Braconidae</taxon>
        <taxon>Euphorinae</taxon>
        <taxon>Microctonus</taxon>
    </lineage>
</organism>
<dbReference type="Proteomes" id="UP001168972">
    <property type="component" value="Unassembled WGS sequence"/>
</dbReference>
<evidence type="ECO:0000313" key="4">
    <source>
        <dbReference type="Proteomes" id="UP001168972"/>
    </source>
</evidence>
<feature type="compositionally biased region" description="Low complexity" evidence="1">
    <location>
        <begin position="99"/>
        <end position="108"/>
    </location>
</feature>
<gene>
    <name evidence="3" type="ORF">PV327_002477</name>
</gene>
<sequence length="766" mass="85480">MVYRGHLQTDDPQDAPKLVRMTPLRTSRCETVSKPRTIAQSPDKQLNITNQSVKMNAKITPPKLRNINEIRESVLNKKSPKKQDDFFPAIGKIKSTLYPSSSSSPSSSARSQKPNSMLANLKDLERLRNIALDDTERVKNINNTTDKTTTRILTQKFVESNRVDDNHQRSTCITKNRIDTLTPLPDQPKAPIRRRKDIQRQQQYALIDSQESKSQHRPDILEGLIKESERQLEQLTADIGAANSTMIDDVNSDSEDKKKDLTLWNKSISQRWRKLRRRCSIQEISQPQEELLLQGGISAQVGVIHGVRSTPTSREASPAPKSSRDRNSPKKLMQTSSLRLPGTSKGIADIQNVLRSKLSKINAGIRKRKALSVTEVFPTKENVSNFYVPSPLSSSTSEKFECNVESTPLAMFTLDEKLSTVTEANIQNSPHYSSNKDNFHYSHINNDIRGESGGDCIYENTVYPNSLRRSNSEHRGERDHMYENVRFHRCRRSNVYSDSETSNSPNLHSSNKSHENIRYDKSLKCRRSSKDESLDEIHIPRVSPRKRNTDFAIGGHVASYSIGSNLYNSLEEGPSSLGTEMSPGKKSSKRFNSRSVANIAGSSGPSLSTWQKTQDTDEGLNTDSELEDIQESAEGEESRFCTLPRPGKGNASFTILTARFSKGPGHKGLGFSIVGGTDSPRGNMGIYVKTVFPNGQAADMGTIKEGDEILSINSKPLHGMTHAEAIAEFKAIKTGDVVLHVGRRVPRRKRENVVTSANSSPRPTVQ</sequence>
<dbReference type="PROSITE" id="PS50106">
    <property type="entry name" value="PDZ"/>
    <property type="match status" value="1"/>
</dbReference>
<keyword evidence="4" id="KW-1185">Reference proteome</keyword>
<dbReference type="PANTHER" id="PTHR11324">
    <property type="entry name" value="IL16-RELATED"/>
    <property type="match status" value="1"/>
</dbReference>